<dbReference type="Gene3D" id="3.40.50.150">
    <property type="entry name" value="Vaccinia Virus protein VP39"/>
    <property type="match status" value="1"/>
</dbReference>
<name>A0AAP0P422_9MAGN</name>
<dbReference type="PANTHER" id="PTHR14741:SF41">
    <property type="entry name" value="TRIMETHYLGUANOSINE SYNTHASE"/>
    <property type="match status" value="1"/>
</dbReference>
<dbReference type="EMBL" id="JBBNAE010000004">
    <property type="protein sequence ID" value="KAK9130312.1"/>
    <property type="molecule type" value="Genomic_DNA"/>
</dbReference>
<keyword evidence="2" id="KW-1185">Reference proteome</keyword>
<sequence length="73" mass="8210">MFLPRNVDLLQLEELAWLSCPPLPLEIEKNYVENNLKGITAYFGNTARASARLPDFSDVERNLKGTCDSLAVQ</sequence>
<comment type="caution">
    <text evidence="1">The sequence shown here is derived from an EMBL/GenBank/DDBJ whole genome shotgun (WGS) entry which is preliminary data.</text>
</comment>
<dbReference type="GO" id="GO:0005634">
    <property type="term" value="C:nucleus"/>
    <property type="evidence" value="ECO:0007669"/>
    <property type="project" value="TreeGrafter"/>
</dbReference>
<dbReference type="AlphaFoldDB" id="A0AAP0P422"/>
<dbReference type="InterPro" id="IPR029063">
    <property type="entry name" value="SAM-dependent_MTases_sf"/>
</dbReference>
<evidence type="ECO:0000313" key="2">
    <source>
        <dbReference type="Proteomes" id="UP001417504"/>
    </source>
</evidence>
<protein>
    <submittedName>
        <fullName evidence="1">Uncharacterized protein</fullName>
    </submittedName>
</protein>
<accession>A0AAP0P422</accession>
<proteinExistence type="predicted"/>
<dbReference type="GO" id="GO:0071164">
    <property type="term" value="F:RNA cap trimethylguanosine synthase activity"/>
    <property type="evidence" value="ECO:0007669"/>
    <property type="project" value="TreeGrafter"/>
</dbReference>
<dbReference type="PANTHER" id="PTHR14741">
    <property type="entry name" value="S-ADENOSYLMETHIONINE-DEPENDENT METHYLTRANSFERASE RELATED"/>
    <property type="match status" value="1"/>
</dbReference>
<organism evidence="1 2">
    <name type="scientific">Stephania japonica</name>
    <dbReference type="NCBI Taxonomy" id="461633"/>
    <lineage>
        <taxon>Eukaryota</taxon>
        <taxon>Viridiplantae</taxon>
        <taxon>Streptophyta</taxon>
        <taxon>Embryophyta</taxon>
        <taxon>Tracheophyta</taxon>
        <taxon>Spermatophyta</taxon>
        <taxon>Magnoliopsida</taxon>
        <taxon>Ranunculales</taxon>
        <taxon>Menispermaceae</taxon>
        <taxon>Menispermoideae</taxon>
        <taxon>Cissampelideae</taxon>
        <taxon>Stephania</taxon>
    </lineage>
</organism>
<gene>
    <name evidence="1" type="ORF">Sjap_010799</name>
</gene>
<reference evidence="1 2" key="1">
    <citation type="submission" date="2024-01" db="EMBL/GenBank/DDBJ databases">
        <title>Genome assemblies of Stephania.</title>
        <authorList>
            <person name="Yang L."/>
        </authorList>
    </citation>
    <scope>NUCLEOTIDE SEQUENCE [LARGE SCALE GENOMIC DNA]</scope>
    <source>
        <strain evidence="1">QJT</strain>
        <tissue evidence="1">Leaf</tissue>
    </source>
</reference>
<dbReference type="Proteomes" id="UP001417504">
    <property type="component" value="Unassembled WGS sequence"/>
</dbReference>
<evidence type="ECO:0000313" key="1">
    <source>
        <dbReference type="EMBL" id="KAK9130312.1"/>
    </source>
</evidence>